<feature type="signal peptide" evidence="7">
    <location>
        <begin position="1"/>
        <end position="19"/>
    </location>
</feature>
<evidence type="ECO:0000313" key="12">
    <source>
        <dbReference type="Proteomes" id="UP001642483"/>
    </source>
</evidence>
<feature type="domain" description="VWFC" evidence="9">
    <location>
        <begin position="115"/>
        <end position="182"/>
    </location>
</feature>
<comment type="caution">
    <text evidence="6">Lacks conserved residue(s) required for the propagation of feature annotation.</text>
</comment>
<protein>
    <recommendedName>
        <fullName evidence="13">Connective tissue growth factor</fullName>
    </recommendedName>
</protein>
<organism evidence="11 12">
    <name type="scientific">Clavelina lepadiformis</name>
    <name type="common">Light-bulb sea squirt</name>
    <name type="synonym">Ascidia lepadiformis</name>
    <dbReference type="NCBI Taxonomy" id="159417"/>
    <lineage>
        <taxon>Eukaryota</taxon>
        <taxon>Metazoa</taxon>
        <taxon>Chordata</taxon>
        <taxon>Tunicata</taxon>
        <taxon>Ascidiacea</taxon>
        <taxon>Aplousobranchia</taxon>
        <taxon>Clavelinidae</taxon>
        <taxon>Clavelina</taxon>
    </lineage>
</organism>
<evidence type="ECO:0000259" key="8">
    <source>
        <dbReference type="PROSITE" id="PS01225"/>
    </source>
</evidence>
<dbReference type="PROSITE" id="PS01225">
    <property type="entry name" value="CTCK_2"/>
    <property type="match status" value="1"/>
</dbReference>
<dbReference type="PROSITE" id="PS50092">
    <property type="entry name" value="TSP1"/>
    <property type="match status" value="1"/>
</dbReference>
<dbReference type="PANTHER" id="PTHR11348:SF17">
    <property type="entry name" value="CCN"/>
    <property type="match status" value="1"/>
</dbReference>
<evidence type="ECO:0000256" key="2">
    <source>
        <dbReference type="ARBA" id="ARBA00008125"/>
    </source>
</evidence>
<dbReference type="SMART" id="SM00214">
    <property type="entry name" value="VWC"/>
    <property type="match status" value="1"/>
</dbReference>
<dbReference type="InterPro" id="IPR006207">
    <property type="entry name" value="Cys_knot_C"/>
</dbReference>
<gene>
    <name evidence="11" type="ORF">CVLEPA_LOCUS15055</name>
</gene>
<dbReference type="PROSITE" id="PS51323">
    <property type="entry name" value="IGFBP_N_2"/>
    <property type="match status" value="1"/>
</dbReference>
<evidence type="ECO:0000256" key="1">
    <source>
        <dbReference type="ARBA" id="ARBA00004613"/>
    </source>
</evidence>
<dbReference type="EMBL" id="CAWYQH010000097">
    <property type="protein sequence ID" value="CAK8684053.1"/>
    <property type="molecule type" value="Genomic_DNA"/>
</dbReference>
<evidence type="ECO:0000313" key="11">
    <source>
        <dbReference type="EMBL" id="CAK8684053.1"/>
    </source>
</evidence>
<keyword evidence="5" id="KW-1015">Disulfide bond</keyword>
<dbReference type="SMART" id="SM00121">
    <property type="entry name" value="IB"/>
    <property type="match status" value="1"/>
</dbReference>
<dbReference type="Pfam" id="PF19035">
    <property type="entry name" value="TSP1_CCN"/>
    <property type="match status" value="1"/>
</dbReference>
<accession>A0ABP0FWR5</accession>
<feature type="domain" description="IGFBP N-terminal" evidence="10">
    <location>
        <begin position="48"/>
        <end position="110"/>
    </location>
</feature>
<dbReference type="InterPro" id="IPR000867">
    <property type="entry name" value="IGFBP-like"/>
</dbReference>
<dbReference type="SMART" id="SM00041">
    <property type="entry name" value="CT"/>
    <property type="match status" value="1"/>
</dbReference>
<evidence type="ECO:0008006" key="13">
    <source>
        <dbReference type="Google" id="ProtNLM"/>
    </source>
</evidence>
<dbReference type="InterPro" id="IPR001007">
    <property type="entry name" value="VWF_dom"/>
</dbReference>
<feature type="chain" id="PRO_5046177249" description="Connective tissue growth factor" evidence="7">
    <location>
        <begin position="20"/>
        <end position="367"/>
    </location>
</feature>
<proteinExistence type="inferred from homology"/>
<name>A0ABP0FWR5_CLALP</name>
<evidence type="ECO:0000256" key="7">
    <source>
        <dbReference type="SAM" id="SignalP"/>
    </source>
</evidence>
<dbReference type="PROSITE" id="PS50184">
    <property type="entry name" value="VWFC_2"/>
    <property type="match status" value="1"/>
</dbReference>
<comment type="caution">
    <text evidence="11">The sequence shown here is derived from an EMBL/GenBank/DDBJ whole genome shotgun (WGS) entry which is preliminary data.</text>
</comment>
<comment type="similarity">
    <text evidence="2">Belongs to the CCN family.</text>
</comment>
<dbReference type="Proteomes" id="UP001642483">
    <property type="component" value="Unassembled WGS sequence"/>
</dbReference>
<evidence type="ECO:0000256" key="5">
    <source>
        <dbReference type="ARBA" id="ARBA00023157"/>
    </source>
</evidence>
<dbReference type="PANTHER" id="PTHR11348">
    <property type="entry name" value="CONNECTIVE TISSUE GROWTH FACTOR-RELATED"/>
    <property type="match status" value="1"/>
</dbReference>
<dbReference type="SMART" id="SM00209">
    <property type="entry name" value="TSP1"/>
    <property type="match status" value="1"/>
</dbReference>
<comment type="subcellular location">
    <subcellularLocation>
        <location evidence="1">Secreted</location>
    </subcellularLocation>
</comment>
<dbReference type="InterPro" id="IPR000884">
    <property type="entry name" value="TSP1_rpt"/>
</dbReference>
<keyword evidence="3" id="KW-0964">Secreted</keyword>
<evidence type="ECO:0000256" key="4">
    <source>
        <dbReference type="ARBA" id="ARBA00022729"/>
    </source>
</evidence>
<dbReference type="InterPro" id="IPR043973">
    <property type="entry name" value="TSP1_CCN"/>
</dbReference>
<keyword evidence="12" id="KW-1185">Reference proteome</keyword>
<dbReference type="Pfam" id="PF00219">
    <property type="entry name" value="IGFBP"/>
    <property type="match status" value="1"/>
</dbReference>
<dbReference type="InterPro" id="IPR017891">
    <property type="entry name" value="Insulin_GF-bd_Cys-rich_CS"/>
</dbReference>
<reference evidence="11 12" key="1">
    <citation type="submission" date="2024-02" db="EMBL/GenBank/DDBJ databases">
        <authorList>
            <person name="Daric V."/>
            <person name="Darras S."/>
        </authorList>
    </citation>
    <scope>NUCLEOTIDE SEQUENCE [LARGE SCALE GENOMIC DNA]</scope>
</reference>
<feature type="domain" description="CTCK" evidence="8">
    <location>
        <begin position="269"/>
        <end position="345"/>
    </location>
</feature>
<dbReference type="InterPro" id="IPR009030">
    <property type="entry name" value="Growth_fac_rcpt_cys_sf"/>
</dbReference>
<evidence type="ECO:0000256" key="3">
    <source>
        <dbReference type="ARBA" id="ARBA00022525"/>
    </source>
</evidence>
<dbReference type="Gene3D" id="2.20.100.10">
    <property type="entry name" value="Thrombospondin type-1 (TSP1) repeat"/>
    <property type="match status" value="1"/>
</dbReference>
<dbReference type="SUPFAM" id="SSF82895">
    <property type="entry name" value="TSP-1 type 1 repeat"/>
    <property type="match status" value="1"/>
</dbReference>
<dbReference type="SUPFAM" id="SSF57184">
    <property type="entry name" value="Growth factor receptor domain"/>
    <property type="match status" value="1"/>
</dbReference>
<dbReference type="InterPro" id="IPR050941">
    <property type="entry name" value="CCN"/>
</dbReference>
<dbReference type="InterPro" id="IPR036383">
    <property type="entry name" value="TSP1_rpt_sf"/>
</dbReference>
<evidence type="ECO:0000256" key="6">
    <source>
        <dbReference type="PROSITE-ProRule" id="PRU00039"/>
    </source>
</evidence>
<evidence type="ECO:0000259" key="9">
    <source>
        <dbReference type="PROSITE" id="PS50184"/>
    </source>
</evidence>
<sequence>MLNNILLVIFAIAVSSIASQRHRSNANPRFDLAHDGHSERDFYLSQNNSTECEECVCPQTPTCSPGISLVEDGCECCKVCARQLGESCDAKHVCDYHKGLFCDPETRVCKASPGRPCNVQGRPYGNGELFQLNCRATCSCIDGDLGCFPTCTTPRFPPASLSCTRPRLIRRKGKCCGEWICPKGGKLGKNVLRFDNEVRGRPKTEVTFRNSCMVQTTEWSPCSKTCGFGISDRVTNDNEDCKLEKQTRLCNLRPCSMTEASVTSRKRTCRKNVKHPKRVQFSLSGCISSAIYRPKYCGFCRNKCCRPKLSKTITVEFECREGSEVTSTFTRKMMWIKKCYCEDCVNENDIFSIGYGVGMGNDVARLT</sequence>
<evidence type="ECO:0000259" key="10">
    <source>
        <dbReference type="PROSITE" id="PS51323"/>
    </source>
</evidence>
<keyword evidence="4 7" id="KW-0732">Signal</keyword>
<dbReference type="PROSITE" id="PS00222">
    <property type="entry name" value="IGFBP_N_1"/>
    <property type="match status" value="1"/>
</dbReference>